<protein>
    <recommendedName>
        <fullName evidence="3">Protein kinase domain-containing protein</fullName>
    </recommendedName>
</protein>
<evidence type="ECO:0000256" key="1">
    <source>
        <dbReference type="SAM" id="Phobius"/>
    </source>
</evidence>
<comment type="caution">
    <text evidence="2">The sequence shown here is derived from an EMBL/GenBank/DDBJ whole genome shotgun (WGS) entry which is preliminary data.</text>
</comment>
<keyword evidence="1" id="KW-0472">Membrane</keyword>
<evidence type="ECO:0000313" key="2">
    <source>
        <dbReference type="EMBL" id="GAG15997.1"/>
    </source>
</evidence>
<keyword evidence="1" id="KW-0812">Transmembrane</keyword>
<feature type="non-terminal residue" evidence="2">
    <location>
        <position position="1"/>
    </location>
</feature>
<dbReference type="AlphaFoldDB" id="X0VY47"/>
<feature type="transmembrane region" description="Helical" evidence="1">
    <location>
        <begin position="85"/>
        <end position="105"/>
    </location>
</feature>
<dbReference type="InterPro" id="IPR011659">
    <property type="entry name" value="WD40"/>
</dbReference>
<gene>
    <name evidence="2" type="ORF">S01H1_59847</name>
</gene>
<organism evidence="2">
    <name type="scientific">marine sediment metagenome</name>
    <dbReference type="NCBI Taxonomy" id="412755"/>
    <lineage>
        <taxon>unclassified sequences</taxon>
        <taxon>metagenomes</taxon>
        <taxon>ecological metagenomes</taxon>
    </lineage>
</organism>
<evidence type="ECO:0008006" key="3">
    <source>
        <dbReference type="Google" id="ProtNLM"/>
    </source>
</evidence>
<proteinExistence type="predicted"/>
<accession>X0VY47</accession>
<keyword evidence="1" id="KW-1133">Transmembrane helix</keyword>
<dbReference type="EMBL" id="BARS01039167">
    <property type="protein sequence ID" value="GAG15997.1"/>
    <property type="molecule type" value="Genomic_DNA"/>
</dbReference>
<reference evidence="2" key="1">
    <citation type="journal article" date="2014" name="Front. Microbiol.">
        <title>High frequency of phylogenetically diverse reductive dehalogenase-homologous genes in deep subseafloor sedimentary metagenomes.</title>
        <authorList>
            <person name="Kawai M."/>
            <person name="Futagami T."/>
            <person name="Toyoda A."/>
            <person name="Takaki Y."/>
            <person name="Nishi S."/>
            <person name="Hori S."/>
            <person name="Arai W."/>
            <person name="Tsubouchi T."/>
            <person name="Morono Y."/>
            <person name="Uchiyama I."/>
            <person name="Ito T."/>
            <person name="Fujiyama A."/>
            <person name="Inagaki F."/>
            <person name="Takami H."/>
        </authorList>
    </citation>
    <scope>NUCLEOTIDE SEQUENCE</scope>
    <source>
        <strain evidence="2">Expedition CK06-06</strain>
    </source>
</reference>
<dbReference type="Gene3D" id="2.120.10.30">
    <property type="entry name" value="TolB, C-terminal domain"/>
    <property type="match status" value="1"/>
</dbReference>
<dbReference type="Pfam" id="PF07676">
    <property type="entry name" value="PD40"/>
    <property type="match status" value="2"/>
</dbReference>
<dbReference type="InterPro" id="IPR011042">
    <property type="entry name" value="6-blade_b-propeller_TolB-like"/>
</dbReference>
<dbReference type="SUPFAM" id="SSF82171">
    <property type="entry name" value="DPP6 N-terminal domain-like"/>
    <property type="match status" value="1"/>
</dbReference>
<name>X0VY47_9ZZZZ</name>
<feature type="non-terminal residue" evidence="2">
    <location>
        <position position="255"/>
    </location>
</feature>
<sequence length="255" mass="28412">ETATDTLARIIERQPDWEVLPQDIPMNIRVLLRRCLEKDSRRRLRDIGDASIEIDETLSLPAIAPPMTISPAAVPRFARPWRSEAWGAACLILVALLASFVTWSLTRPGPPPRQTTRRFVIRPETSLGTLRHDALAISPDGKHLAYVEEGGDKKGRIYLRRLDEFKARPLPGTESAIGPFFSPDGQWVGYVDSFQRKLKKVSVKGGEPVTLCECSQFHGGNWADDDTIIFAPAEFDGLWRISASGEGLEQLTIPD</sequence>